<dbReference type="PANTHER" id="PTHR21262">
    <property type="entry name" value="GUANOSINE-3',5'-BIS DIPHOSPHATE 3'-PYROPHOSPHOHYDROLASE"/>
    <property type="match status" value="1"/>
</dbReference>
<dbReference type="Pfam" id="PF13328">
    <property type="entry name" value="HD_4"/>
    <property type="match status" value="1"/>
</dbReference>
<dbReference type="FunFam" id="3.30.460.10:FF:000001">
    <property type="entry name" value="GTP pyrophosphokinase RelA"/>
    <property type="match status" value="1"/>
</dbReference>
<feature type="domain" description="TGS" evidence="4">
    <location>
        <begin position="400"/>
        <end position="461"/>
    </location>
</feature>
<dbReference type="PANTHER" id="PTHR21262:SF31">
    <property type="entry name" value="GTP PYROPHOSPHOKINASE"/>
    <property type="match status" value="1"/>
</dbReference>
<dbReference type="CDD" id="cd00077">
    <property type="entry name" value="HDc"/>
    <property type="match status" value="1"/>
</dbReference>
<dbReference type="InterPro" id="IPR003607">
    <property type="entry name" value="HD/PDEase_dom"/>
</dbReference>
<organism evidence="5 6">
    <name type="scientific">candidate division TA06 bacterium SM23_40</name>
    <dbReference type="NCBI Taxonomy" id="1703774"/>
    <lineage>
        <taxon>Bacteria</taxon>
        <taxon>Bacteria division TA06</taxon>
    </lineage>
</organism>
<comment type="function">
    <text evidence="2">In eubacteria ppGpp (guanosine 3'-diphosphate 5'-diphosphate) is a mediator of the stringent response that coordinates a variety of cellular activities in response to changes in nutritional abundance.</text>
</comment>
<dbReference type="InterPro" id="IPR004811">
    <property type="entry name" value="RelA/Spo_fam"/>
</dbReference>
<dbReference type="PROSITE" id="PS51831">
    <property type="entry name" value="HD"/>
    <property type="match status" value="1"/>
</dbReference>
<dbReference type="GO" id="GO:0005886">
    <property type="term" value="C:plasma membrane"/>
    <property type="evidence" value="ECO:0007669"/>
    <property type="project" value="TreeGrafter"/>
</dbReference>
<dbReference type="CDD" id="cd05399">
    <property type="entry name" value="NT_Rel-Spo_like"/>
    <property type="match status" value="1"/>
</dbReference>
<dbReference type="FunFam" id="1.10.3210.10:FF:000001">
    <property type="entry name" value="GTP pyrophosphokinase RelA"/>
    <property type="match status" value="1"/>
</dbReference>
<proteinExistence type="inferred from homology"/>
<evidence type="ECO:0000256" key="2">
    <source>
        <dbReference type="RuleBase" id="RU003847"/>
    </source>
</evidence>
<evidence type="ECO:0000313" key="6">
    <source>
        <dbReference type="Proteomes" id="UP000051717"/>
    </source>
</evidence>
<reference evidence="5 6" key="1">
    <citation type="journal article" date="2015" name="Microbiome">
        <title>Genomic resolution of linkages in carbon, nitrogen, and sulfur cycling among widespread estuary sediment bacteria.</title>
        <authorList>
            <person name="Baker B.J."/>
            <person name="Lazar C.S."/>
            <person name="Teske A.P."/>
            <person name="Dick G.J."/>
        </authorList>
    </citation>
    <scope>NUCLEOTIDE SEQUENCE [LARGE SCALE GENOMIC DNA]</scope>
    <source>
        <strain evidence="5">SM23_40</strain>
    </source>
</reference>
<dbReference type="SMART" id="SM00954">
    <property type="entry name" value="RelA_SpoT"/>
    <property type="match status" value="1"/>
</dbReference>
<dbReference type="SMART" id="SM00471">
    <property type="entry name" value="HDc"/>
    <property type="match status" value="1"/>
</dbReference>
<sequence length="590" mass="66610">MRVNPADNRWNSGADRVQSVSAVEEILSEHPRLDGALVERAYRFSEQAHRGQLRRSGDEFVIHVLEVARILADLNMDSVTVAAGLLHDVVEDTETSVAEIGQEFGEEIARLVEMVTRVASLRVATREEQQMEDFRRMFLSMAEDIRVVLIKFADRLHNMRTALYLEPERAVEVATETLDVYAPLAHRLGISRVEWELEDLALKVLDHEAYEEVAQKLGETRREREAYIASVREPLLDSLQEAGIAATITGRPKHIFSVWRKMRTRGKPFEEIYDLFAIRVIVETIRDCYHTLGIVHSLWLPVPERIKDYIATPKSNMYQALHTTVAGPGGRLVEIQIRTKAMQERADVGIAAHWQYKEPGRRREGVLEQFAWLKGTIDWLQDQIDSREFMEMLKIDLFRDEVFCFTPKGDLKRLPLGATPIDFAFAVHTDVGFGCIGAKVNGKMMPLSAELKSGDTVEIITAPAVRASRDWLGIVRTSKARSKLRAHFRELEAEEHSRRGRALLEEEAERLGHRLQMKDLRQAAAELEYAAVDQLLADVGSGVLWPGRVLRQLGVMPRAPEPRLLIGDHLPGEAAVAGVKVDGISGVVIH</sequence>
<dbReference type="CDD" id="cd01668">
    <property type="entry name" value="TGS_RSH"/>
    <property type="match status" value="1"/>
</dbReference>
<comment type="pathway">
    <text evidence="1">Purine metabolism.</text>
</comment>
<dbReference type="InterPro" id="IPR004095">
    <property type="entry name" value="TGS"/>
</dbReference>
<dbReference type="Pfam" id="PF02824">
    <property type="entry name" value="TGS"/>
    <property type="match status" value="1"/>
</dbReference>
<dbReference type="AlphaFoldDB" id="A0A0S8G9U3"/>
<gene>
    <name evidence="5" type="ORF">AMJ82_07885</name>
</gene>
<evidence type="ECO:0000313" key="5">
    <source>
        <dbReference type="EMBL" id="KPK68573.1"/>
    </source>
</evidence>
<accession>A0A0S8G9U3</accession>
<dbReference type="Proteomes" id="UP000051717">
    <property type="component" value="Unassembled WGS sequence"/>
</dbReference>
<dbReference type="InterPro" id="IPR006674">
    <property type="entry name" value="HD_domain"/>
</dbReference>
<dbReference type="Gene3D" id="3.30.460.10">
    <property type="entry name" value="Beta Polymerase, domain 2"/>
    <property type="match status" value="1"/>
</dbReference>
<evidence type="ECO:0008006" key="7">
    <source>
        <dbReference type="Google" id="ProtNLM"/>
    </source>
</evidence>
<evidence type="ECO:0000259" key="3">
    <source>
        <dbReference type="PROSITE" id="PS51831"/>
    </source>
</evidence>
<dbReference type="Gene3D" id="1.10.3210.10">
    <property type="entry name" value="Hypothetical protein af1432"/>
    <property type="match status" value="1"/>
</dbReference>
<dbReference type="InterPro" id="IPR012675">
    <property type="entry name" value="Beta-grasp_dom_sf"/>
</dbReference>
<dbReference type="FunFam" id="3.10.20.30:FF:000002">
    <property type="entry name" value="GTP pyrophosphokinase (RelA/SpoT)"/>
    <property type="match status" value="1"/>
</dbReference>
<protein>
    <recommendedName>
        <fullName evidence="7">Bifunctional (P)ppGpp synthetase/guanosine-3',5'-bis(Diphosphate) 3'-pyrophosphohydrolase</fullName>
    </recommendedName>
</protein>
<feature type="non-terminal residue" evidence="5">
    <location>
        <position position="590"/>
    </location>
</feature>
<dbReference type="SUPFAM" id="SSF81301">
    <property type="entry name" value="Nucleotidyltransferase"/>
    <property type="match status" value="1"/>
</dbReference>
<dbReference type="Pfam" id="PF04607">
    <property type="entry name" value="RelA_SpoT"/>
    <property type="match status" value="1"/>
</dbReference>
<dbReference type="SUPFAM" id="SSF81271">
    <property type="entry name" value="TGS-like"/>
    <property type="match status" value="1"/>
</dbReference>
<feature type="domain" description="HD" evidence="3">
    <location>
        <begin position="60"/>
        <end position="159"/>
    </location>
</feature>
<dbReference type="Gene3D" id="3.10.20.30">
    <property type="match status" value="1"/>
</dbReference>
<dbReference type="SUPFAM" id="SSF109604">
    <property type="entry name" value="HD-domain/PDEase-like"/>
    <property type="match status" value="1"/>
</dbReference>
<dbReference type="InterPro" id="IPR007685">
    <property type="entry name" value="RelA_SpoT"/>
</dbReference>
<dbReference type="PROSITE" id="PS51880">
    <property type="entry name" value="TGS"/>
    <property type="match status" value="1"/>
</dbReference>
<evidence type="ECO:0000259" key="4">
    <source>
        <dbReference type="PROSITE" id="PS51880"/>
    </source>
</evidence>
<dbReference type="InterPro" id="IPR012676">
    <property type="entry name" value="TGS-like"/>
</dbReference>
<dbReference type="PATRIC" id="fig|1703774.3.peg.223"/>
<dbReference type="EMBL" id="LJUI01000069">
    <property type="protein sequence ID" value="KPK68573.1"/>
    <property type="molecule type" value="Genomic_DNA"/>
</dbReference>
<dbReference type="InterPro" id="IPR033655">
    <property type="entry name" value="TGS_RelA/SpoT"/>
</dbReference>
<dbReference type="InterPro" id="IPR043519">
    <property type="entry name" value="NT_sf"/>
</dbReference>
<dbReference type="NCBIfam" id="TIGR00691">
    <property type="entry name" value="spoT_relA"/>
    <property type="match status" value="1"/>
</dbReference>
<evidence type="ECO:0000256" key="1">
    <source>
        <dbReference type="ARBA" id="ARBA00025704"/>
    </source>
</evidence>
<dbReference type="GO" id="GO:0015969">
    <property type="term" value="P:guanosine tetraphosphate metabolic process"/>
    <property type="evidence" value="ECO:0007669"/>
    <property type="project" value="InterPro"/>
</dbReference>
<name>A0A0S8G9U3_UNCT6</name>
<comment type="similarity">
    <text evidence="2">Belongs to the relA/spoT family.</text>
</comment>
<comment type="caution">
    <text evidence="5">The sequence shown here is derived from an EMBL/GenBank/DDBJ whole genome shotgun (WGS) entry which is preliminary data.</text>
</comment>
<dbReference type="InterPro" id="IPR045600">
    <property type="entry name" value="RelA/SpoT_AH_RIS"/>
</dbReference>
<dbReference type="Pfam" id="PF19296">
    <property type="entry name" value="RelA_AH_RIS"/>
    <property type="match status" value="1"/>
</dbReference>